<dbReference type="STRING" id="446860.AS188_02975"/>
<dbReference type="SUPFAM" id="SSF53850">
    <property type="entry name" value="Periplasmic binding protein-like II"/>
    <property type="match status" value="1"/>
</dbReference>
<evidence type="ECO:0000256" key="1">
    <source>
        <dbReference type="ARBA" id="ARBA00008520"/>
    </source>
</evidence>
<accession>A0A0U3GFM8</accession>
<dbReference type="PANTHER" id="PTHR30006">
    <property type="entry name" value="THIAMINE-BINDING PERIPLASMIC PROTEIN-RELATED"/>
    <property type="match status" value="1"/>
</dbReference>
<evidence type="ECO:0000256" key="2">
    <source>
        <dbReference type="ARBA" id="ARBA00022496"/>
    </source>
</evidence>
<feature type="chain" id="PRO_5044547201" evidence="5">
    <location>
        <begin position="22"/>
        <end position="342"/>
    </location>
</feature>
<dbReference type="EMBL" id="CP013254">
    <property type="protein sequence ID" value="ALU38878.1"/>
    <property type="molecule type" value="Genomic_DNA"/>
</dbReference>
<dbReference type="InterPro" id="IPR006059">
    <property type="entry name" value="SBP"/>
</dbReference>
<keyword evidence="4" id="KW-0408">Iron</keyword>
<evidence type="ECO:0000256" key="4">
    <source>
        <dbReference type="PIRSR" id="PIRSR002825-1"/>
    </source>
</evidence>
<dbReference type="PIRSF" id="PIRSF002825">
    <property type="entry name" value="CfbpA"/>
    <property type="match status" value="1"/>
</dbReference>
<dbReference type="KEGG" id="kfv:AS188_02975"/>
<keyword evidence="9" id="KW-1185">Reference proteome</keyword>
<reference evidence="7 9" key="2">
    <citation type="submission" date="2019-07" db="EMBL/GenBank/DDBJ databases">
        <title>Whole genome shotgun sequence of Kocuria flava NBRC 107626.</title>
        <authorList>
            <person name="Hosoyama A."/>
            <person name="Uohara A."/>
            <person name="Ohji S."/>
            <person name="Ichikawa N."/>
        </authorList>
    </citation>
    <scope>NUCLEOTIDE SEQUENCE [LARGE SCALE GENOMIC DNA]</scope>
    <source>
        <strain evidence="7 9">NBRC 107626</strain>
    </source>
</reference>
<dbReference type="PROSITE" id="PS51257">
    <property type="entry name" value="PROKAR_LIPOPROTEIN"/>
    <property type="match status" value="1"/>
</dbReference>
<evidence type="ECO:0000256" key="3">
    <source>
        <dbReference type="ARBA" id="ARBA00022729"/>
    </source>
</evidence>
<dbReference type="Proteomes" id="UP000321155">
    <property type="component" value="Unassembled WGS sequence"/>
</dbReference>
<dbReference type="GO" id="GO:0006826">
    <property type="term" value="P:iron ion transport"/>
    <property type="evidence" value="ECO:0007669"/>
    <property type="project" value="UniProtKB-KW"/>
</dbReference>
<evidence type="ECO:0000256" key="5">
    <source>
        <dbReference type="SAM" id="SignalP"/>
    </source>
</evidence>
<sequence>MRRRSLLATTGLLAAATTVLTGCGVLGVGEEPADLQIYSARHYDLEGAFGQFTEETGTTVEFITGDDAELLERLRAEGEDSPADVFMTVDAGNLWNAARQDELAAVESAALEEAVPEDLRDPQGRWYGLAMRARTITYNPDNVDPAEFDAQETYAGLADPKWKGRLCMRDATSAYTQSLVASLIDLHGREEALRIVEGWVANDVEIMSNDMQLLDAIDAGTCDVGINNHYYLARKLEENPDLKVDLFWASQDGAGTHVNISGAGVVEGSDNAEQAQQLIEWLATDGQNAFVDANHEFPVNPAVEPEPVIAEFGEFKRMPLNAEAYGDLNAEAVDLLAEAGYR</sequence>
<dbReference type="GO" id="GO:0046872">
    <property type="term" value="F:metal ion binding"/>
    <property type="evidence" value="ECO:0007669"/>
    <property type="project" value="UniProtKB-KW"/>
</dbReference>
<feature type="binding site" evidence="4">
    <location>
        <position position="230"/>
    </location>
    <ligand>
        <name>Fe cation</name>
        <dbReference type="ChEBI" id="CHEBI:24875"/>
    </ligand>
</feature>
<evidence type="ECO:0000313" key="7">
    <source>
        <dbReference type="EMBL" id="GEO91084.1"/>
    </source>
</evidence>
<dbReference type="Pfam" id="PF13416">
    <property type="entry name" value="SBP_bac_8"/>
    <property type="match status" value="1"/>
</dbReference>
<protein>
    <submittedName>
        <fullName evidence="6">ABC transporter substrate-binding protein</fullName>
    </submittedName>
</protein>
<feature type="binding site" evidence="4">
    <location>
        <position position="231"/>
    </location>
    <ligand>
        <name>Fe cation</name>
        <dbReference type="ChEBI" id="CHEBI:24875"/>
    </ligand>
</feature>
<keyword evidence="4" id="KW-0479">Metal-binding</keyword>
<dbReference type="Gene3D" id="3.40.190.10">
    <property type="entry name" value="Periplasmic binding protein-like II"/>
    <property type="match status" value="2"/>
</dbReference>
<dbReference type="RefSeq" id="WP_058857590.1">
    <property type="nucleotide sequence ID" value="NZ_BJZR01000006.1"/>
</dbReference>
<dbReference type="PANTHER" id="PTHR30006:SF15">
    <property type="entry name" value="IRON-UTILIZATION PERIPLASMIC PROTEIN"/>
    <property type="match status" value="1"/>
</dbReference>
<organism evidence="6 8">
    <name type="scientific">Kocuria flava</name>
    <dbReference type="NCBI Taxonomy" id="446860"/>
    <lineage>
        <taxon>Bacteria</taxon>
        <taxon>Bacillati</taxon>
        <taxon>Actinomycetota</taxon>
        <taxon>Actinomycetes</taxon>
        <taxon>Micrococcales</taxon>
        <taxon>Micrococcaceae</taxon>
        <taxon>Kocuria</taxon>
    </lineage>
</organism>
<keyword evidence="2" id="KW-0813">Transport</keyword>
<gene>
    <name evidence="6" type="ORF">AS188_02975</name>
    <name evidence="7" type="ORF">KFL01_03900</name>
</gene>
<feature type="signal peptide" evidence="5">
    <location>
        <begin position="1"/>
        <end position="21"/>
    </location>
</feature>
<dbReference type="GO" id="GO:0030288">
    <property type="term" value="C:outer membrane-bounded periplasmic space"/>
    <property type="evidence" value="ECO:0007669"/>
    <property type="project" value="TreeGrafter"/>
</dbReference>
<proteinExistence type="inferred from homology"/>
<dbReference type="Proteomes" id="UP000057181">
    <property type="component" value="Chromosome"/>
</dbReference>
<keyword evidence="3 5" id="KW-0732">Signal</keyword>
<dbReference type="EMBL" id="BJZR01000006">
    <property type="protein sequence ID" value="GEO91084.1"/>
    <property type="molecule type" value="Genomic_DNA"/>
</dbReference>
<dbReference type="AlphaFoldDB" id="A0A0U3GFM8"/>
<feature type="binding site" evidence="4">
    <location>
        <position position="42"/>
    </location>
    <ligand>
        <name>Fe cation</name>
        <dbReference type="ChEBI" id="CHEBI:24875"/>
    </ligand>
</feature>
<evidence type="ECO:0000313" key="8">
    <source>
        <dbReference type="Proteomes" id="UP000057181"/>
    </source>
</evidence>
<evidence type="ECO:0000313" key="9">
    <source>
        <dbReference type="Proteomes" id="UP000321155"/>
    </source>
</evidence>
<dbReference type="InterPro" id="IPR026045">
    <property type="entry name" value="Ferric-bd"/>
</dbReference>
<comment type="similarity">
    <text evidence="1">Belongs to the bacterial solute-binding protein 1 family.</text>
</comment>
<name>A0A0U3GFM8_9MICC</name>
<keyword evidence="2" id="KW-0410">Iron transport</keyword>
<keyword evidence="2" id="KW-0406">Ion transport</keyword>
<dbReference type="OrthoDB" id="9769567at2"/>
<evidence type="ECO:0000313" key="6">
    <source>
        <dbReference type="EMBL" id="ALU38878.1"/>
    </source>
</evidence>
<reference evidence="6 8" key="1">
    <citation type="submission" date="2015-11" db="EMBL/GenBank/DDBJ databases">
        <title>Complete Genome Sequence of Kocuria flava strain HO-9041.</title>
        <authorList>
            <person name="Zhou M."/>
            <person name="Dai J."/>
        </authorList>
    </citation>
    <scope>NUCLEOTIDE SEQUENCE [LARGE SCALE GENOMIC DNA]</scope>
    <source>
        <strain evidence="6 8">HO-9041</strain>
    </source>
</reference>